<dbReference type="PROSITE" id="PS00012">
    <property type="entry name" value="PHOSPHOPANTETHEINE"/>
    <property type="match status" value="1"/>
</dbReference>
<dbReference type="Gene3D" id="3.40.50.1820">
    <property type="entry name" value="alpha/beta hydrolase"/>
    <property type="match status" value="1"/>
</dbReference>
<keyword evidence="3" id="KW-0596">Phosphopantetheine</keyword>
<dbReference type="GO" id="GO:0022857">
    <property type="term" value="F:transmembrane transporter activity"/>
    <property type="evidence" value="ECO:0007669"/>
    <property type="project" value="InterPro"/>
</dbReference>
<dbReference type="GO" id="GO:0016020">
    <property type="term" value="C:membrane"/>
    <property type="evidence" value="ECO:0007669"/>
    <property type="project" value="UniProtKB-SubCell"/>
</dbReference>
<feature type="transmembrane region" description="Helical" evidence="10">
    <location>
        <begin position="391"/>
        <end position="417"/>
    </location>
</feature>
<dbReference type="FunFam" id="1.20.1250.20:FF:000172">
    <property type="entry name" value="MFS multidrug resistance transporter"/>
    <property type="match status" value="1"/>
</dbReference>
<feature type="transmembrane region" description="Helical" evidence="10">
    <location>
        <begin position="108"/>
        <end position="125"/>
    </location>
</feature>
<feature type="transmembrane region" description="Helical" evidence="10">
    <location>
        <begin position="131"/>
        <end position="157"/>
    </location>
</feature>
<dbReference type="InterPro" id="IPR045851">
    <property type="entry name" value="AMP-bd_C_sf"/>
</dbReference>
<keyword evidence="14" id="KW-1185">Reference proteome</keyword>
<dbReference type="Proteomes" id="UP000188533">
    <property type="component" value="Unassembled WGS sequence"/>
</dbReference>
<feature type="transmembrane region" description="Helical" evidence="10">
    <location>
        <begin position="310"/>
        <end position="334"/>
    </location>
</feature>
<dbReference type="InterPro" id="IPR036259">
    <property type="entry name" value="MFS_trans_sf"/>
</dbReference>
<dbReference type="NCBIfam" id="TIGR01733">
    <property type="entry name" value="AA-adenyl-dom"/>
    <property type="match status" value="1"/>
</dbReference>
<feature type="transmembrane region" description="Helical" evidence="10">
    <location>
        <begin position="40"/>
        <end position="61"/>
    </location>
</feature>
<dbReference type="Gene3D" id="2.30.38.10">
    <property type="entry name" value="Luciferase, Domain 3"/>
    <property type="match status" value="1"/>
</dbReference>
<dbReference type="Pfam" id="PF13649">
    <property type="entry name" value="Methyltransf_25"/>
    <property type="match status" value="1"/>
</dbReference>
<dbReference type="GO" id="GO:0031177">
    <property type="term" value="F:phosphopantetheine binding"/>
    <property type="evidence" value="ECO:0007669"/>
    <property type="project" value="InterPro"/>
</dbReference>
<dbReference type="GO" id="GO:0016874">
    <property type="term" value="F:ligase activity"/>
    <property type="evidence" value="ECO:0007669"/>
    <property type="project" value="UniProtKB-KW"/>
</dbReference>
<keyword evidence="9" id="KW-0511">Multifunctional enzyme</keyword>
<dbReference type="Gene3D" id="3.40.50.150">
    <property type="entry name" value="Vaccinia Virus protein VP39"/>
    <property type="match status" value="1"/>
</dbReference>
<dbReference type="GO" id="GO:0005737">
    <property type="term" value="C:cytoplasm"/>
    <property type="evidence" value="ECO:0007669"/>
    <property type="project" value="TreeGrafter"/>
</dbReference>
<evidence type="ECO:0000256" key="4">
    <source>
        <dbReference type="ARBA" id="ARBA00022553"/>
    </source>
</evidence>
<reference evidence="13 14" key="1">
    <citation type="submission" date="2016-08" db="EMBL/GenBank/DDBJ databases">
        <authorList>
            <consortium name="Lentinula edodes genome sequencing consortium"/>
            <person name="Sakamoto Y."/>
            <person name="Nakade K."/>
            <person name="Sato S."/>
            <person name="Yoshida Y."/>
            <person name="Miyazaki K."/>
            <person name="Natsume S."/>
            <person name="Konno N."/>
        </authorList>
    </citation>
    <scope>NUCLEOTIDE SEQUENCE [LARGE SCALE GENOMIC DNA]</scope>
    <source>
        <strain evidence="13 14">NBRC 111202</strain>
    </source>
</reference>
<evidence type="ECO:0000256" key="7">
    <source>
        <dbReference type="ARBA" id="ARBA00022989"/>
    </source>
</evidence>
<dbReference type="InterPro" id="IPR000873">
    <property type="entry name" value="AMP-dep_synth/lig_dom"/>
</dbReference>
<keyword evidence="8 10" id="KW-0472">Membrane</keyword>
<dbReference type="InterPro" id="IPR009081">
    <property type="entry name" value="PP-bd_ACP"/>
</dbReference>
<evidence type="ECO:0000256" key="10">
    <source>
        <dbReference type="SAM" id="Phobius"/>
    </source>
</evidence>
<dbReference type="Pfam" id="PF00501">
    <property type="entry name" value="AMP-binding"/>
    <property type="match status" value="1"/>
</dbReference>
<evidence type="ECO:0000256" key="2">
    <source>
        <dbReference type="ARBA" id="ARBA00022448"/>
    </source>
</evidence>
<dbReference type="Pfam" id="PF07690">
    <property type="entry name" value="MFS_1"/>
    <property type="match status" value="1"/>
</dbReference>
<dbReference type="Pfam" id="PF00975">
    <property type="entry name" value="Thioesterase"/>
    <property type="match status" value="1"/>
</dbReference>
<proteinExistence type="predicted"/>
<dbReference type="InterPro" id="IPR011701">
    <property type="entry name" value="MFS"/>
</dbReference>
<dbReference type="Gene3D" id="3.40.50.980">
    <property type="match status" value="2"/>
</dbReference>
<feature type="transmembrane region" description="Helical" evidence="10">
    <location>
        <begin position="367"/>
        <end position="385"/>
    </location>
</feature>
<dbReference type="InterPro" id="IPR029058">
    <property type="entry name" value="AB_hydrolase_fold"/>
</dbReference>
<evidence type="ECO:0000256" key="5">
    <source>
        <dbReference type="ARBA" id="ARBA00022598"/>
    </source>
</evidence>
<feature type="transmembrane region" description="Helical" evidence="10">
    <location>
        <begin position="270"/>
        <end position="290"/>
    </location>
</feature>
<feature type="domain" description="Major facilitator superfamily (MFS) profile" evidence="12">
    <location>
        <begin position="42"/>
        <end position="514"/>
    </location>
</feature>
<evidence type="ECO:0000256" key="1">
    <source>
        <dbReference type="ARBA" id="ARBA00004141"/>
    </source>
</evidence>
<dbReference type="SUPFAM" id="SSF56801">
    <property type="entry name" value="Acetyl-CoA synthetase-like"/>
    <property type="match status" value="1"/>
</dbReference>
<dbReference type="SUPFAM" id="SSF47336">
    <property type="entry name" value="ACP-like"/>
    <property type="match status" value="1"/>
</dbReference>
<dbReference type="InterPro" id="IPR041698">
    <property type="entry name" value="Methyltransf_25"/>
</dbReference>
<evidence type="ECO:0000313" key="14">
    <source>
        <dbReference type="Proteomes" id="UP000188533"/>
    </source>
</evidence>
<dbReference type="SUPFAM" id="SSF53335">
    <property type="entry name" value="S-adenosyl-L-methionine-dependent methyltransferases"/>
    <property type="match status" value="1"/>
</dbReference>
<dbReference type="InterPro" id="IPR010071">
    <property type="entry name" value="AA_adenyl_dom"/>
</dbReference>
<dbReference type="InterPro" id="IPR029063">
    <property type="entry name" value="SAM-dependent_MTases_sf"/>
</dbReference>
<comment type="caution">
    <text evidence="13">The sequence shown here is derived from an EMBL/GenBank/DDBJ whole genome shotgun (WGS) entry which is preliminary data.</text>
</comment>
<dbReference type="PROSITE" id="PS50850">
    <property type="entry name" value="MFS"/>
    <property type="match status" value="1"/>
</dbReference>
<keyword evidence="7 10" id="KW-1133">Transmembrane helix</keyword>
<dbReference type="InterPro" id="IPR001031">
    <property type="entry name" value="Thioesterase"/>
</dbReference>
<evidence type="ECO:0000259" key="11">
    <source>
        <dbReference type="PROSITE" id="PS50075"/>
    </source>
</evidence>
<dbReference type="SUPFAM" id="SSF53474">
    <property type="entry name" value="alpha/beta-Hydrolases"/>
    <property type="match status" value="1"/>
</dbReference>
<evidence type="ECO:0000256" key="6">
    <source>
        <dbReference type="ARBA" id="ARBA00022692"/>
    </source>
</evidence>
<dbReference type="Gene3D" id="3.30.300.30">
    <property type="match status" value="2"/>
</dbReference>
<dbReference type="InterPro" id="IPR020806">
    <property type="entry name" value="PKS_PP-bd"/>
</dbReference>
<dbReference type="CDD" id="cd05930">
    <property type="entry name" value="A_NRPS"/>
    <property type="match status" value="1"/>
</dbReference>
<dbReference type="Pfam" id="PF00550">
    <property type="entry name" value="PP-binding"/>
    <property type="match status" value="1"/>
</dbReference>
<dbReference type="GO" id="GO:0043041">
    <property type="term" value="P:amino acid activation for nonribosomal peptide biosynthetic process"/>
    <property type="evidence" value="ECO:0007669"/>
    <property type="project" value="TreeGrafter"/>
</dbReference>
<feature type="transmembrane region" description="Helical" evidence="10">
    <location>
        <begin position="67"/>
        <end position="88"/>
    </location>
</feature>
<dbReference type="InterPro" id="IPR036736">
    <property type="entry name" value="ACP-like_sf"/>
</dbReference>
<sequence length="1878" mass="207023">MTSISEKSYIDASPIIEVDDKPFSSDSLVQYSLFSLRQRITIILVVSSASILSSLSSALYTPALPKMAVTVGVSISAVNFTITTYLLLQGLSPIFSGSIGDSLGRRMLYSATLTIYIGACIGLSITDAYPVVLVLCGLLAAGAAPNTALGAGVIGDLVPASQRGGYMGLYNAGIGLGDTVGPVLGGAFAQFTGYHGIFIFLLAVSAALLTLVVVVLPETLHSIVGNGSILPKWYRRPLLPVLLPTEATTAGDPRSLSPARRLDIFGPIRLLKQPDVLCCLALTGVCYMVWQMSMVATSAQYSSQYHLNEFAIGLTYISNGIGELVGSLLMGKILDHEYRKQLRREAAEETTSTNNVVLIGRARLYSLRLPIPMFIGSIAAFGWVIQVHVHIAVPVVLAFLIGWSVQSILTALATLLVDLFEDQSSTATATFIMTKGLMGAVGSSSIQPLINSIGPGWTFTALGCEWQIRFDAQGIETRVHYSQELFDHKSVEMFLGVFARVLKAFTLHTSMHINQLPLCTPSDLHEINRWNHTHKKLPETASIGELFKQIARQQSTDLAIVNSDGSLPLTFRELDRWSDALAQWLIGKGYGGEQETIIGVWQTRSTLLVVSFLACLKAGCVYMPIEMTLPKERIRYMLTDTLCPMVLMNGYTHDFPCADVVDYTDLAKNEMRDLMQAGPTSNGPTLPMLTSNRLSHVIFTSGSTGLPKAVMIQHSCLLNFVSTEYKPITRRDRTAVMLNIAFDVSSGEIWYPLTHGATLVCYVHTPASPVDIHDMASFLTREKITSFAVSTAVFKLLVDADTLQKSLPLLRSVDLVGEAAYLEFIQPVLLARPDLAVYNCYGPSESTIYATTFQVPADYRRTHIAIGRPMANIGAYVVDEALQPVPRGVCGELLLTGSGLARGYLNRPELTTQKFIHLETSHPFGPNRAYRTGDIVRWTAEDKLVFLHRKEDGQVKIRGQRLELGEIEQVLKQHPNVMSAAAALVKVHNSDHVVAYAVLKSKNDEGADGRILDLWDDHFNNEDSTYHSLLAENGGQRVVQWYSMFDAQPIPSYDMVQWLDDTIDQIAPAHDDRVLEVGVGSGMIALQIAPRVQSFVGTDLSTPSLKTLAAQLSSNGLSSKVSLFATPAHDLGAVAEKYSFSLIILNSVLQYFPSGEYLAQVLAKMVELIDSSGRIFVGDVRSYSLIPLHDLERALANLEGDVTATEIQSNLGHYTEGQTELLVDPAFFFDIERRLPKVVHVEIRPKLMSVQNELSRYRYNVVLHVNKQPRLSRASTWFDCASPEWTTEDLRMQLHSSRDDTVGALAIPVASIRRIREVLDSCGNLISKRSVNEIRQEIAKDPSAKCSTTADIDRIAKEEGWNVVFDYTLQHSPTTSFRAIFKRKSTSKDEIIVGDFPDVAFHGPSHNTPSNSMTTVATTNVVSMENFLRERLPAYMVPSQIIRVAELPLTRSGKIDRASLASSDFLAQYESDIGHVSHAIQGPSTIYQRKVLALFSRALNRPSETIDIRDSLFALGGHSLMATLVVSAIRRELGISLSMTDFYREPSVDGVAKLIATDKKGPGSQNAVSVDNGSTGIAGSTIVTNKQGPGPTIFMFPEVTGFASVYATAFENIRHKLVVFGDEHWGKSFREGDSIQVLARNLLDQVREFQPNGPYYLAGWSFGGYLAFEIARQMQEVGEDVAILMMFDSYVYHEPLRSVEWSDDLQHLLQVHEDKSAWIQQFNRIRTLISRYEAPMEAYMGKSVLVKALKIDKGDEADYPHPEDPYNGWREYIPRIERRSIEASHRMMFDGFATDRAGSFCYNRCGFSSISVRLASINGEFVWPYLSIHSSSIGEAAKDEEKEKTQLQSHLSTVHAVFNLVIGNAKYKIQSGSDAPSS</sequence>
<keyword evidence="4" id="KW-0597">Phosphoprotein</keyword>
<keyword evidence="6 10" id="KW-0812">Transmembrane</keyword>
<dbReference type="PROSITE" id="PS50075">
    <property type="entry name" value="CARRIER"/>
    <property type="match status" value="1"/>
</dbReference>
<dbReference type="InterPro" id="IPR020846">
    <property type="entry name" value="MFS_dom"/>
</dbReference>
<evidence type="ECO:0000313" key="13">
    <source>
        <dbReference type="EMBL" id="GAW07517.1"/>
    </source>
</evidence>
<comment type="subcellular location">
    <subcellularLocation>
        <location evidence="1">Membrane</location>
        <topology evidence="1">Multi-pass membrane protein</topology>
    </subcellularLocation>
</comment>
<dbReference type="SUPFAM" id="SSF103473">
    <property type="entry name" value="MFS general substrate transporter"/>
    <property type="match status" value="1"/>
</dbReference>
<dbReference type="CDD" id="cd02440">
    <property type="entry name" value="AdoMet_MTases"/>
    <property type="match status" value="1"/>
</dbReference>
<dbReference type="STRING" id="5353.A0A1Q3EJX1"/>
<dbReference type="PANTHER" id="PTHR45527:SF1">
    <property type="entry name" value="FATTY ACID SYNTHASE"/>
    <property type="match status" value="1"/>
</dbReference>
<feature type="transmembrane region" description="Helical" evidence="10">
    <location>
        <begin position="607"/>
        <end position="625"/>
    </location>
</feature>
<dbReference type="EMBL" id="BDGU01000463">
    <property type="protein sequence ID" value="GAW07517.1"/>
    <property type="molecule type" value="Genomic_DNA"/>
</dbReference>
<name>A0A1Q3EJX1_LENED</name>
<feature type="domain" description="Carrier" evidence="11">
    <location>
        <begin position="1482"/>
        <end position="1559"/>
    </location>
</feature>
<protein>
    <submittedName>
        <fullName evidence="13">Non-ribosomal peptide synthetase</fullName>
    </submittedName>
</protein>
<evidence type="ECO:0000256" key="9">
    <source>
        <dbReference type="ARBA" id="ARBA00023268"/>
    </source>
</evidence>
<dbReference type="GO" id="GO:0044550">
    <property type="term" value="P:secondary metabolite biosynthetic process"/>
    <property type="evidence" value="ECO:0007669"/>
    <property type="project" value="TreeGrafter"/>
</dbReference>
<keyword evidence="5" id="KW-0436">Ligase</keyword>
<gene>
    <name evidence="13" type="ORF">LENED_009515</name>
</gene>
<dbReference type="PROSITE" id="PS00455">
    <property type="entry name" value="AMP_BINDING"/>
    <property type="match status" value="1"/>
</dbReference>
<dbReference type="InterPro" id="IPR020845">
    <property type="entry name" value="AMP-binding_CS"/>
</dbReference>
<dbReference type="InterPro" id="IPR006162">
    <property type="entry name" value="Ppantetheine_attach_site"/>
</dbReference>
<evidence type="ECO:0000256" key="8">
    <source>
        <dbReference type="ARBA" id="ARBA00023136"/>
    </source>
</evidence>
<keyword evidence="2" id="KW-0813">Transport</keyword>
<evidence type="ECO:0000256" key="3">
    <source>
        <dbReference type="ARBA" id="ARBA00022450"/>
    </source>
</evidence>
<dbReference type="PANTHER" id="PTHR45527">
    <property type="entry name" value="NONRIBOSOMAL PEPTIDE SYNTHETASE"/>
    <property type="match status" value="1"/>
</dbReference>
<organism evidence="13 14">
    <name type="scientific">Lentinula edodes</name>
    <name type="common">Shiitake mushroom</name>
    <name type="synonym">Lentinus edodes</name>
    <dbReference type="NCBI Taxonomy" id="5353"/>
    <lineage>
        <taxon>Eukaryota</taxon>
        <taxon>Fungi</taxon>
        <taxon>Dikarya</taxon>
        <taxon>Basidiomycota</taxon>
        <taxon>Agaricomycotina</taxon>
        <taxon>Agaricomycetes</taxon>
        <taxon>Agaricomycetidae</taxon>
        <taxon>Agaricales</taxon>
        <taxon>Marasmiineae</taxon>
        <taxon>Omphalotaceae</taxon>
        <taxon>Lentinula</taxon>
    </lineage>
</organism>
<evidence type="ECO:0000259" key="12">
    <source>
        <dbReference type="PROSITE" id="PS50850"/>
    </source>
</evidence>
<feature type="transmembrane region" description="Helical" evidence="10">
    <location>
        <begin position="197"/>
        <end position="216"/>
    </location>
</feature>
<dbReference type="Gene3D" id="1.20.1250.20">
    <property type="entry name" value="MFS general substrate transporter like domains"/>
    <property type="match status" value="1"/>
</dbReference>
<accession>A0A1Q3EJX1</accession>
<dbReference type="SMART" id="SM00823">
    <property type="entry name" value="PKS_PP"/>
    <property type="match status" value="1"/>
</dbReference>
<reference evidence="13 14" key="2">
    <citation type="submission" date="2017-02" db="EMBL/GenBank/DDBJ databases">
        <title>A genome survey and senescence transcriptome analysis in Lentinula edodes.</title>
        <authorList>
            <person name="Sakamoto Y."/>
            <person name="Nakade K."/>
            <person name="Sato S."/>
            <person name="Yoshida Y."/>
            <person name="Miyazaki K."/>
            <person name="Natsume S."/>
            <person name="Konno N."/>
        </authorList>
    </citation>
    <scope>NUCLEOTIDE SEQUENCE [LARGE SCALE GENOMIC DNA]</scope>
    <source>
        <strain evidence="13 14">NBRC 111202</strain>
    </source>
</reference>